<feature type="transmembrane region" description="Helical" evidence="5">
    <location>
        <begin position="354"/>
        <end position="378"/>
    </location>
</feature>
<dbReference type="PANTHER" id="PTHR46953">
    <property type="entry name" value="G-PROTEIN COUPLED RECEPTOR MTH-LIKE 1-RELATED"/>
    <property type="match status" value="1"/>
</dbReference>
<evidence type="ECO:0000256" key="4">
    <source>
        <dbReference type="ARBA" id="ARBA00023136"/>
    </source>
</evidence>
<gene>
    <name evidence="7" type="ORF">AFUS01_LOCUS24345</name>
</gene>
<feature type="transmembrane region" description="Helical" evidence="5">
    <location>
        <begin position="490"/>
        <end position="513"/>
    </location>
</feature>
<keyword evidence="2 5" id="KW-0812">Transmembrane</keyword>
<dbReference type="GO" id="GO:0007166">
    <property type="term" value="P:cell surface receptor signaling pathway"/>
    <property type="evidence" value="ECO:0007669"/>
    <property type="project" value="InterPro"/>
</dbReference>
<feature type="transmembrane region" description="Helical" evidence="5">
    <location>
        <begin position="394"/>
        <end position="415"/>
    </location>
</feature>
<dbReference type="InterPro" id="IPR000832">
    <property type="entry name" value="GPCR_2_secretin-like"/>
</dbReference>
<proteinExistence type="predicted"/>
<evidence type="ECO:0000256" key="1">
    <source>
        <dbReference type="ARBA" id="ARBA00004141"/>
    </source>
</evidence>
<dbReference type="EMBL" id="CAJVCH010302470">
    <property type="protein sequence ID" value="CAG7785738.1"/>
    <property type="molecule type" value="Genomic_DNA"/>
</dbReference>
<comment type="caution">
    <text evidence="7">The sequence shown here is derived from an EMBL/GenBank/DDBJ whole genome shotgun (WGS) entry which is preliminary data.</text>
</comment>
<dbReference type="OrthoDB" id="6134459at2759"/>
<dbReference type="GO" id="GO:0004930">
    <property type="term" value="F:G protein-coupled receptor activity"/>
    <property type="evidence" value="ECO:0007669"/>
    <property type="project" value="InterPro"/>
</dbReference>
<feature type="transmembrane region" description="Helical" evidence="5">
    <location>
        <begin position="448"/>
        <end position="470"/>
    </location>
</feature>
<name>A0A8J2KBM0_9HEXA</name>
<evidence type="ECO:0000313" key="7">
    <source>
        <dbReference type="EMBL" id="CAG7785738.1"/>
    </source>
</evidence>
<feature type="transmembrane region" description="Helical" evidence="5">
    <location>
        <begin position="316"/>
        <end position="334"/>
    </location>
</feature>
<evidence type="ECO:0000259" key="6">
    <source>
        <dbReference type="PROSITE" id="PS50261"/>
    </source>
</evidence>
<dbReference type="Pfam" id="PF00002">
    <property type="entry name" value="7tm_2"/>
    <property type="match status" value="1"/>
</dbReference>
<dbReference type="AlphaFoldDB" id="A0A8J2KBM0"/>
<dbReference type="InterPro" id="IPR052808">
    <property type="entry name" value="GPCR_Mth-like"/>
</dbReference>
<keyword evidence="3 5" id="KW-1133">Transmembrane helix</keyword>
<protein>
    <recommendedName>
        <fullName evidence="6">G-protein coupled receptors family 2 profile 2 domain-containing protein</fullName>
    </recommendedName>
</protein>
<reference evidence="7" key="1">
    <citation type="submission" date="2021-06" db="EMBL/GenBank/DDBJ databases">
        <authorList>
            <person name="Hodson N. C."/>
            <person name="Mongue J. A."/>
            <person name="Jaron S. K."/>
        </authorList>
    </citation>
    <scope>NUCLEOTIDE SEQUENCE</scope>
</reference>
<evidence type="ECO:0000256" key="3">
    <source>
        <dbReference type="ARBA" id="ARBA00022989"/>
    </source>
</evidence>
<evidence type="ECO:0000256" key="5">
    <source>
        <dbReference type="SAM" id="Phobius"/>
    </source>
</evidence>
<keyword evidence="8" id="KW-1185">Reference proteome</keyword>
<feature type="domain" description="G-protein coupled receptors family 2 profile 2" evidence="6">
    <location>
        <begin position="279"/>
        <end position="476"/>
    </location>
</feature>
<feature type="transmembrane region" description="Helical" evidence="5">
    <location>
        <begin position="282"/>
        <end position="304"/>
    </location>
</feature>
<dbReference type="InterPro" id="IPR017981">
    <property type="entry name" value="GPCR_2-like_7TM"/>
</dbReference>
<evidence type="ECO:0000313" key="8">
    <source>
        <dbReference type="Proteomes" id="UP000708208"/>
    </source>
</evidence>
<accession>A0A8J2KBM0</accession>
<comment type="subcellular location">
    <subcellularLocation>
        <location evidence="1">Membrane</location>
        <topology evidence="1">Multi-pass membrane protein</topology>
    </subcellularLocation>
</comment>
<evidence type="ECO:0000256" key="2">
    <source>
        <dbReference type="ARBA" id="ARBA00022692"/>
    </source>
</evidence>
<dbReference type="PANTHER" id="PTHR46953:SF1">
    <property type="entry name" value="G-PROTEIN COUPLED RECEPTOR MTH-LIKE 1-RELATED"/>
    <property type="match status" value="1"/>
</dbReference>
<sequence>MGVEYSEMTEEQVKLQWCGEKLSSQFPDVIRAAISEDGRNFSVILEPAIVSCPPGTPSSVFTMDIARTSRKNHTLRFSETGYLAVGNYYFPSKGFCIMNWAGTEVTVRECGNFSISKSLQNFSLETPFPAERVGNIPSLPKCCWMNEKLTVTPGRKKICQETYYSQTFNQILSSRISTAASLNKESTFVFRNPLDRCGENQILHLYERFCFRIQDDGTLIYRDHYYNWIQIPKTNYCIDGVQFEGAEINHHISLLGEEQNYGFVTCTPRYEYHYLGTIITTIYGTACIVGSVFLFLTFLVYALVWEQQKLQGWITMSHSATMFFWYSSLGWGLLIDPKVPNRYERSNLCILLGILQHFFVLSNFCWLTGMSFSLFWTIRDISVHKLHIKNTSKYIIYAVFGWGLPFVIVLVSIILDQKHSYDPCNMVVVPEYGFQICFVSHSALGMYIYYPVTTIMTLNLICFATTSYKLYNYKKSTSLARVNIKKDYELFQMIGKLFLLTGFVYILEFVTWLQCRLLSGSESIPWYSSIVNVSGMPTDKWVGFAHFYTKLNIIDA</sequence>
<dbReference type="CDD" id="cd15039">
    <property type="entry name" value="7tmB3_Methuselah-like"/>
    <property type="match status" value="1"/>
</dbReference>
<dbReference type="GO" id="GO:0016020">
    <property type="term" value="C:membrane"/>
    <property type="evidence" value="ECO:0007669"/>
    <property type="project" value="UniProtKB-SubCell"/>
</dbReference>
<dbReference type="PROSITE" id="PS50261">
    <property type="entry name" value="G_PROTEIN_RECEP_F2_4"/>
    <property type="match status" value="1"/>
</dbReference>
<organism evidence="7 8">
    <name type="scientific">Allacma fusca</name>
    <dbReference type="NCBI Taxonomy" id="39272"/>
    <lineage>
        <taxon>Eukaryota</taxon>
        <taxon>Metazoa</taxon>
        <taxon>Ecdysozoa</taxon>
        <taxon>Arthropoda</taxon>
        <taxon>Hexapoda</taxon>
        <taxon>Collembola</taxon>
        <taxon>Symphypleona</taxon>
        <taxon>Sminthuridae</taxon>
        <taxon>Allacma</taxon>
    </lineage>
</organism>
<keyword evidence="4 5" id="KW-0472">Membrane</keyword>
<dbReference type="Proteomes" id="UP000708208">
    <property type="component" value="Unassembled WGS sequence"/>
</dbReference>